<sequence length="164" mass="18719">MGATHWPNPCGSKSATLNTHQLCSKCQTVDAAYGIHPAYLQSNYRLGREDIASPPPQLSTHKDRQSEKDGLTEINHLWESSLRRSIRGLWVCHGRHVHWSTWDNSSRGWDTHAIGHMWWSGEVHWGPNSRDERDSNRLANHGGAIHAYHRGSTKRRQSRLVGWS</sequence>
<protein>
    <submittedName>
        <fullName evidence="1">Uncharacterized protein</fullName>
    </submittedName>
</protein>
<organism evidence="1 2">
    <name type="scientific">Acorus calamus</name>
    <name type="common">Sweet flag</name>
    <dbReference type="NCBI Taxonomy" id="4465"/>
    <lineage>
        <taxon>Eukaryota</taxon>
        <taxon>Viridiplantae</taxon>
        <taxon>Streptophyta</taxon>
        <taxon>Embryophyta</taxon>
        <taxon>Tracheophyta</taxon>
        <taxon>Spermatophyta</taxon>
        <taxon>Magnoliopsida</taxon>
        <taxon>Liliopsida</taxon>
        <taxon>Acoraceae</taxon>
        <taxon>Acorus</taxon>
    </lineage>
</organism>
<dbReference type="AlphaFoldDB" id="A0AAV9FL68"/>
<gene>
    <name evidence="1" type="ORF">QJS10_CPA01g00056</name>
</gene>
<accession>A0AAV9FL68</accession>
<dbReference type="EMBL" id="JAUJYO010000001">
    <property type="protein sequence ID" value="KAK1325539.1"/>
    <property type="molecule type" value="Genomic_DNA"/>
</dbReference>
<reference evidence="1" key="2">
    <citation type="submission" date="2023-06" db="EMBL/GenBank/DDBJ databases">
        <authorList>
            <person name="Ma L."/>
            <person name="Liu K.-W."/>
            <person name="Li Z."/>
            <person name="Hsiao Y.-Y."/>
            <person name="Qi Y."/>
            <person name="Fu T."/>
            <person name="Tang G."/>
            <person name="Zhang D."/>
            <person name="Sun W.-H."/>
            <person name="Liu D.-K."/>
            <person name="Li Y."/>
            <person name="Chen G.-Z."/>
            <person name="Liu X.-D."/>
            <person name="Liao X.-Y."/>
            <person name="Jiang Y.-T."/>
            <person name="Yu X."/>
            <person name="Hao Y."/>
            <person name="Huang J."/>
            <person name="Zhao X.-W."/>
            <person name="Ke S."/>
            <person name="Chen Y.-Y."/>
            <person name="Wu W.-L."/>
            <person name="Hsu J.-L."/>
            <person name="Lin Y.-F."/>
            <person name="Huang M.-D."/>
            <person name="Li C.-Y."/>
            <person name="Huang L."/>
            <person name="Wang Z.-W."/>
            <person name="Zhao X."/>
            <person name="Zhong W.-Y."/>
            <person name="Peng D.-H."/>
            <person name="Ahmad S."/>
            <person name="Lan S."/>
            <person name="Zhang J.-S."/>
            <person name="Tsai W.-C."/>
            <person name="Van De Peer Y."/>
            <person name="Liu Z.-J."/>
        </authorList>
    </citation>
    <scope>NUCLEOTIDE SEQUENCE</scope>
    <source>
        <strain evidence="1">CP</strain>
        <tissue evidence="1">Leaves</tissue>
    </source>
</reference>
<evidence type="ECO:0000313" key="2">
    <source>
        <dbReference type="Proteomes" id="UP001180020"/>
    </source>
</evidence>
<name>A0AAV9FL68_ACOCL</name>
<dbReference type="Proteomes" id="UP001180020">
    <property type="component" value="Unassembled WGS sequence"/>
</dbReference>
<proteinExistence type="predicted"/>
<reference evidence="1" key="1">
    <citation type="journal article" date="2023" name="Nat. Commun.">
        <title>Diploid and tetraploid genomes of Acorus and the evolution of monocots.</title>
        <authorList>
            <person name="Ma L."/>
            <person name="Liu K.W."/>
            <person name="Li Z."/>
            <person name="Hsiao Y.Y."/>
            <person name="Qi Y."/>
            <person name="Fu T."/>
            <person name="Tang G.D."/>
            <person name="Zhang D."/>
            <person name="Sun W.H."/>
            <person name="Liu D.K."/>
            <person name="Li Y."/>
            <person name="Chen G.Z."/>
            <person name="Liu X.D."/>
            <person name="Liao X.Y."/>
            <person name="Jiang Y.T."/>
            <person name="Yu X."/>
            <person name="Hao Y."/>
            <person name="Huang J."/>
            <person name="Zhao X.W."/>
            <person name="Ke S."/>
            <person name="Chen Y.Y."/>
            <person name="Wu W.L."/>
            <person name="Hsu J.L."/>
            <person name="Lin Y.F."/>
            <person name="Huang M.D."/>
            <person name="Li C.Y."/>
            <person name="Huang L."/>
            <person name="Wang Z.W."/>
            <person name="Zhao X."/>
            <person name="Zhong W.Y."/>
            <person name="Peng D.H."/>
            <person name="Ahmad S."/>
            <person name="Lan S."/>
            <person name="Zhang J.S."/>
            <person name="Tsai W.C."/>
            <person name="Van de Peer Y."/>
            <person name="Liu Z.J."/>
        </authorList>
    </citation>
    <scope>NUCLEOTIDE SEQUENCE</scope>
    <source>
        <strain evidence="1">CP</strain>
    </source>
</reference>
<keyword evidence="2" id="KW-1185">Reference proteome</keyword>
<comment type="caution">
    <text evidence="1">The sequence shown here is derived from an EMBL/GenBank/DDBJ whole genome shotgun (WGS) entry which is preliminary data.</text>
</comment>
<evidence type="ECO:0000313" key="1">
    <source>
        <dbReference type="EMBL" id="KAK1325539.1"/>
    </source>
</evidence>